<dbReference type="OrthoDB" id="4456803at2759"/>
<dbReference type="Proteomes" id="UP000297229">
    <property type="component" value="Unassembled WGS sequence"/>
</dbReference>
<dbReference type="AlphaFoldDB" id="A0A4Z1JW69"/>
<accession>A0A4Z1JW69</accession>
<organism evidence="1 2">
    <name type="scientific">Botrytis elliptica</name>
    <dbReference type="NCBI Taxonomy" id="278938"/>
    <lineage>
        <taxon>Eukaryota</taxon>
        <taxon>Fungi</taxon>
        <taxon>Dikarya</taxon>
        <taxon>Ascomycota</taxon>
        <taxon>Pezizomycotina</taxon>
        <taxon>Leotiomycetes</taxon>
        <taxon>Helotiales</taxon>
        <taxon>Sclerotiniaceae</taxon>
        <taxon>Botrytis</taxon>
    </lineage>
</organism>
<protein>
    <submittedName>
        <fullName evidence="1">Uncharacterized protein</fullName>
    </submittedName>
</protein>
<reference evidence="1 2" key="1">
    <citation type="submission" date="2017-12" db="EMBL/GenBank/DDBJ databases">
        <title>Comparative genomics of Botrytis spp.</title>
        <authorList>
            <person name="Valero-Jimenez C.A."/>
            <person name="Tapia P."/>
            <person name="Veloso J."/>
            <person name="Silva-Moreno E."/>
            <person name="Staats M."/>
            <person name="Valdes J.H."/>
            <person name="Van Kan J.A.L."/>
        </authorList>
    </citation>
    <scope>NUCLEOTIDE SEQUENCE [LARGE SCALE GENOMIC DNA]</scope>
    <source>
        <strain evidence="1 2">Be9601</strain>
    </source>
</reference>
<evidence type="ECO:0000313" key="2">
    <source>
        <dbReference type="Proteomes" id="UP000297229"/>
    </source>
</evidence>
<dbReference type="EMBL" id="PQXM01000185">
    <property type="protein sequence ID" value="TGO75900.1"/>
    <property type="molecule type" value="Genomic_DNA"/>
</dbReference>
<keyword evidence="2" id="KW-1185">Reference proteome</keyword>
<comment type="caution">
    <text evidence="1">The sequence shown here is derived from an EMBL/GenBank/DDBJ whole genome shotgun (WGS) entry which is preliminary data.</text>
</comment>
<evidence type="ECO:0000313" key="1">
    <source>
        <dbReference type="EMBL" id="TGO75900.1"/>
    </source>
</evidence>
<name>A0A4Z1JW69_9HELO</name>
<sequence length="265" mass="30425">MAKCQLKPEDLLRLGIGSSQRHVLNLDVKETKFLVASTWPAFPVNKYLEASQSVHPESEDMGTFLVFFTAQIPNETISAFVTQSTRAKSAPESPWILQKSPDEDVHGPELTLPLSSPSFTTGFQDASPETLQKFMVENVVDRHDFPNFEGGIEWYQFVVLDSQSLEDKSTCLVYHCVRRMPEGSAEDEWDEKKLVSEWKVWRVKFLVAWWLISGLCMNDQALFQVFEDEKDTYTDKDGVLQMPYLENDEYEYPDLEDRVPWGPAP</sequence>
<proteinExistence type="predicted"/>
<gene>
    <name evidence="1" type="ORF">BELL_0186g00110</name>
</gene>